<feature type="domain" description="Amidase" evidence="1">
    <location>
        <begin position="30"/>
        <end position="445"/>
    </location>
</feature>
<evidence type="ECO:0000259" key="1">
    <source>
        <dbReference type="Pfam" id="PF01425"/>
    </source>
</evidence>
<dbReference type="RefSeq" id="WP_213215166.1">
    <property type="nucleotide sequence ID" value="NZ_QTKU01000001.1"/>
</dbReference>
<dbReference type="InterPro" id="IPR023631">
    <property type="entry name" value="Amidase_dom"/>
</dbReference>
<dbReference type="PANTHER" id="PTHR11895:SF172">
    <property type="entry name" value="GLUTAMYL-TRNA(GLN) AMIDOTRANSFERASE"/>
    <property type="match status" value="1"/>
</dbReference>
<name>A0A944CAV0_9HYPH</name>
<dbReference type="NCBIfam" id="TIGR02715">
    <property type="entry name" value="amido_AtzE"/>
    <property type="match status" value="1"/>
</dbReference>
<dbReference type="Gene3D" id="3.90.1300.10">
    <property type="entry name" value="Amidase signature (AS) domain"/>
    <property type="match status" value="1"/>
</dbReference>
<organism evidence="2 3">
    <name type="scientific">Roseibium polysiphoniae</name>
    <dbReference type="NCBI Taxonomy" id="2571221"/>
    <lineage>
        <taxon>Bacteria</taxon>
        <taxon>Pseudomonadati</taxon>
        <taxon>Pseudomonadota</taxon>
        <taxon>Alphaproteobacteria</taxon>
        <taxon>Hyphomicrobiales</taxon>
        <taxon>Stappiaceae</taxon>
        <taxon>Roseibium</taxon>
    </lineage>
</organism>
<reference evidence="2" key="2">
    <citation type="journal article" date="2021" name="Microorganisms">
        <title>Bacterial Dimethylsulfoniopropionate Biosynthesis in the East China Sea.</title>
        <authorList>
            <person name="Liu J."/>
            <person name="Zhang Y."/>
            <person name="Liu J."/>
            <person name="Zhong H."/>
            <person name="Williams B.T."/>
            <person name="Zheng Y."/>
            <person name="Curson A.R.J."/>
            <person name="Sun C."/>
            <person name="Sun H."/>
            <person name="Song D."/>
            <person name="Wagner Mackenzie B."/>
            <person name="Bermejo Martinez A."/>
            <person name="Todd J.D."/>
            <person name="Zhang X.H."/>
        </authorList>
    </citation>
    <scope>NUCLEOTIDE SEQUENCE</scope>
    <source>
        <strain evidence="2">AESS21</strain>
    </source>
</reference>
<dbReference type="InterPro" id="IPR000120">
    <property type="entry name" value="Amidase"/>
</dbReference>
<accession>A0A944CAV0</accession>
<dbReference type="InterPro" id="IPR014087">
    <property type="entry name" value="Carboxybiuret_hydro_AtzE"/>
</dbReference>
<evidence type="ECO:0000313" key="2">
    <source>
        <dbReference type="EMBL" id="MBS8259559.1"/>
    </source>
</evidence>
<dbReference type="SUPFAM" id="SSF75304">
    <property type="entry name" value="Amidase signature (AS) enzymes"/>
    <property type="match status" value="1"/>
</dbReference>
<dbReference type="InterPro" id="IPR036928">
    <property type="entry name" value="AS_sf"/>
</dbReference>
<evidence type="ECO:0000313" key="3">
    <source>
        <dbReference type="Proteomes" id="UP000705379"/>
    </source>
</evidence>
<reference evidence="2" key="1">
    <citation type="submission" date="2018-08" db="EMBL/GenBank/DDBJ databases">
        <authorList>
            <person name="Jin W."/>
            <person name="Wang H."/>
            <person name="Yang Y."/>
            <person name="Li M."/>
            <person name="Liu J."/>
        </authorList>
    </citation>
    <scope>NUCLEOTIDE SEQUENCE</scope>
    <source>
        <strain evidence="2">AESS21</strain>
    </source>
</reference>
<dbReference type="AlphaFoldDB" id="A0A944CAV0"/>
<dbReference type="PANTHER" id="PTHR11895">
    <property type="entry name" value="TRANSAMIDASE"/>
    <property type="match status" value="1"/>
</dbReference>
<dbReference type="Proteomes" id="UP000705379">
    <property type="component" value="Unassembled WGS sequence"/>
</dbReference>
<dbReference type="Pfam" id="PF01425">
    <property type="entry name" value="Amidase"/>
    <property type="match status" value="1"/>
</dbReference>
<gene>
    <name evidence="2" type="ORF">DYI23_04930</name>
</gene>
<dbReference type="EMBL" id="QTKU01000001">
    <property type="protein sequence ID" value="MBS8259559.1"/>
    <property type="molecule type" value="Genomic_DNA"/>
</dbReference>
<proteinExistence type="predicted"/>
<comment type="caution">
    <text evidence="2">The sequence shown here is derived from an EMBL/GenBank/DDBJ whole genome shotgun (WGS) entry which is preliminary data.</text>
</comment>
<sequence length="466" mass="49184">MTSFESIHADATAIADSVKNTELTATDTAAASLDRIKQLNPALGAFTDVTETKALSDAQEVDRQVATGAYLPLAGVPFAAKNLFDIEGMTTRAGSKINRTNPPAAADAFLVSRLKSAGAVLTGGLNMGEYAYDFTGENIHDGNCLNPHDTSRMAGGSSSGSGSSVASGMVPIALGSDTNGSIRVPSSFCGLFGLKPTYGRLSRHGTFPFVGSLDHLGPMTRSARDLALVFDVLQGPDPIDPAQADKPFLATTTELRNGIDGLRIATAGGYFRSNAEPEALAAVDAVAAAVGASREVEIPEAARARAAAYVITASEGANLHFDRIRSRPEEFDPDTRDRFLAGTMIPALWVQQAHRFRSWFRAMMSKMFENLDIILAPTTPFAALPSGTKTITLAGQVMPARPNIGLFTQPISFIGLPAVSVPVWLENSSLPIGVQVIAPAWREDLALRVAHHLQEIGVAKAPVATL</sequence>
<dbReference type="GO" id="GO:0003824">
    <property type="term" value="F:catalytic activity"/>
    <property type="evidence" value="ECO:0007669"/>
    <property type="project" value="InterPro"/>
</dbReference>
<dbReference type="NCBIfam" id="NF006631">
    <property type="entry name" value="PRK09201.1"/>
    <property type="match status" value="1"/>
</dbReference>
<protein>
    <submittedName>
        <fullName evidence="2">AtzE family amidohydrolase</fullName>
    </submittedName>
</protein>